<accession>A0ACB9LI18</accession>
<organism evidence="1 2">
    <name type="scientific">Melastoma candidum</name>
    <dbReference type="NCBI Taxonomy" id="119954"/>
    <lineage>
        <taxon>Eukaryota</taxon>
        <taxon>Viridiplantae</taxon>
        <taxon>Streptophyta</taxon>
        <taxon>Embryophyta</taxon>
        <taxon>Tracheophyta</taxon>
        <taxon>Spermatophyta</taxon>
        <taxon>Magnoliopsida</taxon>
        <taxon>eudicotyledons</taxon>
        <taxon>Gunneridae</taxon>
        <taxon>Pentapetalae</taxon>
        <taxon>rosids</taxon>
        <taxon>malvids</taxon>
        <taxon>Myrtales</taxon>
        <taxon>Melastomataceae</taxon>
        <taxon>Melastomatoideae</taxon>
        <taxon>Melastomateae</taxon>
        <taxon>Melastoma</taxon>
    </lineage>
</organism>
<protein>
    <submittedName>
        <fullName evidence="1">Uncharacterized protein</fullName>
    </submittedName>
</protein>
<proteinExistence type="predicted"/>
<sequence>MEDVRWQMHDTAFSSSSSSLPSYPTSPVVHEEESGHQQLSARLKSRKRLSKQLSMRETQRDIVWEKRRRQMQRQGHKFRNGGHEPDPDVVTDEDLDELRGCIELGFGFKEGEEGQRLCGTLPALDLYFAVNRQLSPSPVSTPQNIRSSSSPSLLGGSTSLESPRSDSDSWKIVSPGDNPQQVKTRLRHWAQAVACAVRQSF</sequence>
<reference evidence="2" key="1">
    <citation type="journal article" date="2023" name="Front. Plant Sci.">
        <title>Chromosomal-level genome assembly of Melastoma candidum provides insights into trichome evolution.</title>
        <authorList>
            <person name="Zhong Y."/>
            <person name="Wu W."/>
            <person name="Sun C."/>
            <person name="Zou P."/>
            <person name="Liu Y."/>
            <person name="Dai S."/>
            <person name="Zhou R."/>
        </authorList>
    </citation>
    <scope>NUCLEOTIDE SEQUENCE [LARGE SCALE GENOMIC DNA]</scope>
</reference>
<gene>
    <name evidence="1" type="ORF">MLD38_035948</name>
</gene>
<dbReference type="EMBL" id="CM042890">
    <property type="protein sequence ID" value="KAI4311011.1"/>
    <property type="molecule type" value="Genomic_DNA"/>
</dbReference>
<evidence type="ECO:0000313" key="2">
    <source>
        <dbReference type="Proteomes" id="UP001057402"/>
    </source>
</evidence>
<dbReference type="Proteomes" id="UP001057402">
    <property type="component" value="Chromosome 11"/>
</dbReference>
<name>A0ACB9LI18_9MYRT</name>
<comment type="caution">
    <text evidence="1">The sequence shown here is derived from an EMBL/GenBank/DDBJ whole genome shotgun (WGS) entry which is preliminary data.</text>
</comment>
<keyword evidence="2" id="KW-1185">Reference proteome</keyword>
<evidence type="ECO:0000313" key="1">
    <source>
        <dbReference type="EMBL" id="KAI4311011.1"/>
    </source>
</evidence>